<dbReference type="Pfam" id="PF07690">
    <property type="entry name" value="MFS_1"/>
    <property type="match status" value="1"/>
</dbReference>
<evidence type="ECO:0000256" key="6">
    <source>
        <dbReference type="ARBA" id="ARBA00023136"/>
    </source>
</evidence>
<gene>
    <name evidence="9" type="ORF">JK634_01985</name>
</gene>
<dbReference type="InterPro" id="IPR050189">
    <property type="entry name" value="MFS_Efflux_Transporters"/>
</dbReference>
<protein>
    <submittedName>
        <fullName evidence="9">MFS transporter</fullName>
    </submittedName>
</protein>
<feature type="transmembrane region" description="Helical" evidence="7">
    <location>
        <begin position="136"/>
        <end position="158"/>
    </location>
</feature>
<dbReference type="Proteomes" id="UP000623681">
    <property type="component" value="Unassembled WGS sequence"/>
</dbReference>
<dbReference type="EMBL" id="JAESWA010000010">
    <property type="protein sequence ID" value="MBL4930568.1"/>
    <property type="molecule type" value="Genomic_DNA"/>
</dbReference>
<dbReference type="GO" id="GO:0005886">
    <property type="term" value="C:plasma membrane"/>
    <property type="evidence" value="ECO:0007669"/>
    <property type="project" value="UniProtKB-SubCell"/>
</dbReference>
<keyword evidence="3" id="KW-1003">Cell membrane</keyword>
<feature type="transmembrane region" description="Helical" evidence="7">
    <location>
        <begin position="45"/>
        <end position="64"/>
    </location>
</feature>
<comment type="subcellular location">
    <subcellularLocation>
        <location evidence="1">Cell membrane</location>
        <topology evidence="1">Multi-pass membrane protein</topology>
    </subcellularLocation>
</comment>
<evidence type="ECO:0000256" key="5">
    <source>
        <dbReference type="ARBA" id="ARBA00022989"/>
    </source>
</evidence>
<dbReference type="Gene3D" id="1.20.1250.20">
    <property type="entry name" value="MFS general substrate transporter like domains"/>
    <property type="match status" value="1"/>
</dbReference>
<dbReference type="PANTHER" id="PTHR43124:SF3">
    <property type="entry name" value="CHLORAMPHENICOL EFFLUX PUMP RV0191"/>
    <property type="match status" value="1"/>
</dbReference>
<feature type="transmembrane region" description="Helical" evidence="7">
    <location>
        <begin position="293"/>
        <end position="313"/>
    </location>
</feature>
<dbReference type="InterPro" id="IPR020846">
    <property type="entry name" value="MFS_dom"/>
</dbReference>
<feature type="domain" description="Major facilitator superfamily (MFS) profile" evidence="8">
    <location>
        <begin position="10"/>
        <end position="384"/>
    </location>
</feature>
<keyword evidence="4 7" id="KW-0812">Transmembrane</keyword>
<dbReference type="RefSeq" id="WP_202765948.1">
    <property type="nucleotide sequence ID" value="NZ_JAESWA010000010.1"/>
</dbReference>
<evidence type="ECO:0000313" key="9">
    <source>
        <dbReference type="EMBL" id="MBL4930568.1"/>
    </source>
</evidence>
<evidence type="ECO:0000313" key="10">
    <source>
        <dbReference type="Proteomes" id="UP000623681"/>
    </source>
</evidence>
<keyword evidence="2" id="KW-0813">Transport</keyword>
<feature type="transmembrane region" description="Helical" evidence="7">
    <location>
        <begin position="271"/>
        <end position="287"/>
    </location>
</feature>
<evidence type="ECO:0000256" key="3">
    <source>
        <dbReference type="ARBA" id="ARBA00022475"/>
    </source>
</evidence>
<evidence type="ECO:0000256" key="7">
    <source>
        <dbReference type="SAM" id="Phobius"/>
    </source>
</evidence>
<feature type="transmembrane region" description="Helical" evidence="7">
    <location>
        <begin position="164"/>
        <end position="183"/>
    </location>
</feature>
<feature type="transmembrane region" description="Helical" evidence="7">
    <location>
        <begin position="76"/>
        <end position="95"/>
    </location>
</feature>
<dbReference type="PANTHER" id="PTHR43124">
    <property type="entry name" value="PURINE EFFLUX PUMP PBUE"/>
    <property type="match status" value="1"/>
</dbReference>
<sequence length="388" mass="42914">MKEITNRKLLKISILSVSLLPIMAATAVAPILGSIGDTFINTNPTLIKMILTIPAIMTIPVSLLSGRLASILNKRYILIVGILFYWLGGFLPYFSNNIYTLLFYRAFLGVGVGLILPLSTSIIADFFDGDEREKMIGLSSAWNNIGGAIAVLLSGILGRLSWRYSFGTYLIAIFPLIMVIFILPEPKRIENNKKTIKSIMNKALITVFMKMLLFYMIFYVLPTNIALFLKSENLGSTNAAAFFIASTSFMSFVTGLYFSKIIIKLKNYSELSGWVAMFLGFLILSLSHSVIFLFIAVLVMGFAFAILFPLFLIDTTKYAPKYANAFALSIVGSFGLLGQFLSPIIVNAIGNIIGISSARFSFQFSAIACFIVIVPLYFSNIRYSLISK</sequence>
<dbReference type="InterPro" id="IPR011701">
    <property type="entry name" value="MFS"/>
</dbReference>
<dbReference type="CDD" id="cd17473">
    <property type="entry name" value="MFS_arabinose_efflux_permease_like"/>
    <property type="match status" value="1"/>
</dbReference>
<dbReference type="SUPFAM" id="SSF103473">
    <property type="entry name" value="MFS general substrate transporter"/>
    <property type="match status" value="1"/>
</dbReference>
<accession>A0A937K3K1</accession>
<proteinExistence type="predicted"/>
<keyword evidence="10" id="KW-1185">Reference proteome</keyword>
<evidence type="ECO:0000256" key="4">
    <source>
        <dbReference type="ARBA" id="ARBA00022692"/>
    </source>
</evidence>
<dbReference type="AlphaFoldDB" id="A0A937K3K1"/>
<organism evidence="9 10">
    <name type="scientific">Clostridium paridis</name>
    <dbReference type="NCBI Taxonomy" id="2803863"/>
    <lineage>
        <taxon>Bacteria</taxon>
        <taxon>Bacillati</taxon>
        <taxon>Bacillota</taxon>
        <taxon>Clostridia</taxon>
        <taxon>Eubacteriales</taxon>
        <taxon>Clostridiaceae</taxon>
        <taxon>Clostridium</taxon>
    </lineage>
</organism>
<name>A0A937K3K1_9CLOT</name>
<evidence type="ECO:0000256" key="1">
    <source>
        <dbReference type="ARBA" id="ARBA00004651"/>
    </source>
</evidence>
<comment type="caution">
    <text evidence="9">The sequence shown here is derived from an EMBL/GenBank/DDBJ whole genome shotgun (WGS) entry which is preliminary data.</text>
</comment>
<evidence type="ECO:0000259" key="8">
    <source>
        <dbReference type="PROSITE" id="PS50850"/>
    </source>
</evidence>
<dbReference type="PROSITE" id="PS50850">
    <property type="entry name" value="MFS"/>
    <property type="match status" value="1"/>
</dbReference>
<evidence type="ECO:0000256" key="2">
    <source>
        <dbReference type="ARBA" id="ARBA00022448"/>
    </source>
</evidence>
<feature type="transmembrane region" description="Helical" evidence="7">
    <location>
        <begin position="325"/>
        <end position="354"/>
    </location>
</feature>
<feature type="transmembrane region" description="Helical" evidence="7">
    <location>
        <begin position="203"/>
        <end position="221"/>
    </location>
</feature>
<feature type="transmembrane region" description="Helical" evidence="7">
    <location>
        <begin position="360"/>
        <end position="378"/>
    </location>
</feature>
<feature type="transmembrane region" description="Helical" evidence="7">
    <location>
        <begin position="12"/>
        <end position="33"/>
    </location>
</feature>
<keyword evidence="6 7" id="KW-0472">Membrane</keyword>
<feature type="transmembrane region" description="Helical" evidence="7">
    <location>
        <begin position="241"/>
        <end position="259"/>
    </location>
</feature>
<dbReference type="GO" id="GO:0022857">
    <property type="term" value="F:transmembrane transporter activity"/>
    <property type="evidence" value="ECO:0007669"/>
    <property type="project" value="InterPro"/>
</dbReference>
<feature type="transmembrane region" description="Helical" evidence="7">
    <location>
        <begin position="101"/>
        <end position="124"/>
    </location>
</feature>
<reference evidence="9" key="1">
    <citation type="submission" date="2021-01" db="EMBL/GenBank/DDBJ databases">
        <title>Genome public.</title>
        <authorList>
            <person name="Liu C."/>
            <person name="Sun Q."/>
        </authorList>
    </citation>
    <scope>NUCLEOTIDE SEQUENCE</scope>
    <source>
        <strain evidence="9">YIM B02565</strain>
    </source>
</reference>
<keyword evidence="5 7" id="KW-1133">Transmembrane helix</keyword>
<dbReference type="InterPro" id="IPR036259">
    <property type="entry name" value="MFS_trans_sf"/>
</dbReference>